<evidence type="ECO:0000256" key="5">
    <source>
        <dbReference type="ARBA" id="ARBA00022741"/>
    </source>
</evidence>
<dbReference type="InterPro" id="IPR006483">
    <property type="entry name" value="CRISPR-assoc_Cas3_HD"/>
</dbReference>
<dbReference type="InterPro" id="IPR011545">
    <property type="entry name" value="DEAD/DEAH_box_helicase_dom"/>
</dbReference>
<dbReference type="Pfam" id="PF18395">
    <property type="entry name" value="Cas3_C"/>
    <property type="match status" value="1"/>
</dbReference>
<dbReference type="SMART" id="SM00490">
    <property type="entry name" value="HELICc"/>
    <property type="match status" value="1"/>
</dbReference>
<gene>
    <name evidence="12" type="primary">cas3</name>
    <name evidence="12" type="ORF">BRM3_03455</name>
</gene>
<dbReference type="InterPro" id="IPR006474">
    <property type="entry name" value="Helicase_Cas3_CRISPR-ass_core"/>
</dbReference>
<comment type="similarity">
    <text evidence="1">In the N-terminal section; belongs to the CRISPR-associated nuclease Cas3-HD family.</text>
</comment>
<dbReference type="InterPro" id="IPR001650">
    <property type="entry name" value="Helicase_C-like"/>
</dbReference>
<feature type="domain" description="Helicase ATP-binding" evidence="10">
    <location>
        <begin position="309"/>
        <end position="513"/>
    </location>
</feature>
<dbReference type="InterPro" id="IPR014001">
    <property type="entry name" value="Helicase_ATP-bd"/>
</dbReference>
<dbReference type="InterPro" id="IPR041372">
    <property type="entry name" value="Cas3_C"/>
</dbReference>
<dbReference type="InterPro" id="IPR038257">
    <property type="entry name" value="CRISPR-assoc_Cas3_HD_sf"/>
</dbReference>
<evidence type="ECO:0000259" key="10">
    <source>
        <dbReference type="PROSITE" id="PS51192"/>
    </source>
</evidence>
<dbReference type="Proteomes" id="UP001164305">
    <property type="component" value="Chromosome"/>
</dbReference>
<evidence type="ECO:0000256" key="9">
    <source>
        <dbReference type="ARBA" id="ARBA00023118"/>
    </source>
</evidence>
<accession>A0ABY6G2S7</accession>
<evidence type="ECO:0000256" key="7">
    <source>
        <dbReference type="ARBA" id="ARBA00022806"/>
    </source>
</evidence>
<dbReference type="PANTHER" id="PTHR47963">
    <property type="entry name" value="DEAD-BOX ATP-DEPENDENT RNA HELICASE 47, MITOCHONDRIAL"/>
    <property type="match status" value="1"/>
</dbReference>
<dbReference type="NCBIfam" id="TIGR01587">
    <property type="entry name" value="cas3_core"/>
    <property type="match status" value="1"/>
</dbReference>
<dbReference type="EMBL" id="CP107020">
    <property type="protein sequence ID" value="UYG17498.1"/>
    <property type="molecule type" value="Genomic_DNA"/>
</dbReference>
<evidence type="ECO:0000313" key="12">
    <source>
        <dbReference type="EMBL" id="UYG17498.1"/>
    </source>
</evidence>
<keyword evidence="9" id="KW-0051">Antiviral defense</keyword>
<evidence type="ECO:0000256" key="8">
    <source>
        <dbReference type="ARBA" id="ARBA00022840"/>
    </source>
</evidence>
<dbReference type="PANTHER" id="PTHR47963:SF9">
    <property type="entry name" value="CRISPR-ASSOCIATED ENDONUCLEASE_HELICASE CAS3"/>
    <property type="match status" value="1"/>
</dbReference>
<proteinExistence type="inferred from homology"/>
<dbReference type="SUPFAM" id="SSF52540">
    <property type="entry name" value="P-loop containing nucleoside triphosphate hydrolases"/>
    <property type="match status" value="1"/>
</dbReference>
<evidence type="ECO:0000256" key="2">
    <source>
        <dbReference type="ARBA" id="ARBA00009046"/>
    </source>
</evidence>
<protein>
    <submittedName>
        <fullName evidence="12">CRISPR-associated helicase Cas3</fullName>
    </submittedName>
</protein>
<dbReference type="InterPro" id="IPR050547">
    <property type="entry name" value="DEAD_box_RNA_helicases"/>
</dbReference>
<name>A0ABY6G2S7_9MICO</name>
<sequence length="938" mass="101316">MASSPQFDVAAFSNAARALWAKSGDKEARGTGDDPWLALPQHMLDSAGVADSLWTEWAPVSVRRAITGSAGVSDEDAHTLLTWLACVHDLGKATLSFQAQLDVKPEFARFLDRVRQAGLSPRMEMTERGMGRFPHALASGVIVQRWLASQRVPPPIGRSLAGVVDSHHGVPSQPGLRPRAHAVLEEYALKKPEWTAVHDELMTVAADVTGIRDVLSRLTTPIGASAQTLLTGLVIMADWIASNTEFFPLTSDGMAGDRRDAGLRAVDLTSPWTPSPPAPERLDEHLRDRFDWPGDYRARPVQRVVVDACAELTGPGLVIIEAPTGEGKTEAALTAAEILASSSGAGGVIVATPTMATADGLFRRVLDWSVRAAGTEALSMFLGHSKSALNTDYRNVRLHGVGGDSPSEGTVIASQWMSGRKKGILSNVTVATVDQVLFMALQAKHSMLRHLGLAGKVVVIDEVHAYDAYMSAYLRTALAWLARYGVPVVLLSATLPVQQKRDLIEAYRSQISDDGLGLLSDAYPLVTTVSRDGLHEAPVDSRPADLHASVEIIDDGLEVLEEQLSSATGDGGCILVICNTVRRAQAVFERLRETFPGEVELHHAAFIASARARKEERLRVALGPDAHRGGDRPERRFIVATQVAEQSLDIDVDLLVTDIAPMDLLVQRIGRLHRHDRPESDRPVALRSPRVLLRGIETLEPPVFDAGARAVYGPKLLLSTLAVLQTDVLEAGFRRPDDIAGLVQAAYGEEPPVPSAWTDVWDVACAESDAARADAQSRSRTFRIPLPGAAPNLDALFSIQQGNVDTEDGEAKGLAQVRDSDPSVEVIPILVTANGYRPLDASPEAVELNPDQPPADMAARDLAAATVRLPARLTRYADIFDEVVEQLERATPLGWQQSTWLKGQLALPLDAARSIELAGRTLQYDDDLGLRDTTPMSL</sequence>
<dbReference type="Gene3D" id="1.10.3210.30">
    <property type="match status" value="1"/>
</dbReference>
<dbReference type="PROSITE" id="PS51192">
    <property type="entry name" value="HELICASE_ATP_BIND_1"/>
    <property type="match status" value="1"/>
</dbReference>
<dbReference type="Gene3D" id="3.40.50.300">
    <property type="entry name" value="P-loop containing nucleotide triphosphate hydrolases"/>
    <property type="match status" value="2"/>
</dbReference>
<dbReference type="SMART" id="SM00487">
    <property type="entry name" value="DEXDc"/>
    <property type="match status" value="1"/>
</dbReference>
<feature type="domain" description="HD Cas3-type" evidence="11">
    <location>
        <begin position="32"/>
        <end position="240"/>
    </location>
</feature>
<keyword evidence="4" id="KW-0479">Metal-binding</keyword>
<evidence type="ECO:0000313" key="13">
    <source>
        <dbReference type="Proteomes" id="UP001164305"/>
    </source>
</evidence>
<keyword evidence="7" id="KW-0347">Helicase</keyword>
<organism evidence="12 13">
    <name type="scientific">Brachybacterium huguangmaarense</name>
    <dbReference type="NCBI Taxonomy" id="1652028"/>
    <lineage>
        <taxon>Bacteria</taxon>
        <taxon>Bacillati</taxon>
        <taxon>Actinomycetota</taxon>
        <taxon>Actinomycetes</taxon>
        <taxon>Micrococcales</taxon>
        <taxon>Dermabacteraceae</taxon>
        <taxon>Brachybacterium</taxon>
    </lineage>
</organism>
<keyword evidence="6" id="KW-0378">Hydrolase</keyword>
<comment type="similarity">
    <text evidence="2">In the central section; belongs to the CRISPR-associated helicase Cas3 family.</text>
</comment>
<keyword evidence="5" id="KW-0547">Nucleotide-binding</keyword>
<dbReference type="InterPro" id="IPR027417">
    <property type="entry name" value="P-loop_NTPase"/>
</dbReference>
<evidence type="ECO:0000259" key="11">
    <source>
        <dbReference type="PROSITE" id="PS51643"/>
    </source>
</evidence>
<dbReference type="PROSITE" id="PS51643">
    <property type="entry name" value="HD_CAS3"/>
    <property type="match status" value="1"/>
</dbReference>
<reference evidence="12" key="1">
    <citation type="submission" date="2022-10" db="EMBL/GenBank/DDBJ databases">
        <title>Whole-Genome Sequencing of Brachybacterium huguangmaarense BRM-3, Isolated from Betula schmidtii.</title>
        <authorList>
            <person name="Haam D."/>
        </authorList>
    </citation>
    <scope>NUCLEOTIDE SEQUENCE</scope>
    <source>
        <strain evidence="12">BRM-3</strain>
    </source>
</reference>
<keyword evidence="3" id="KW-0540">Nuclease</keyword>
<dbReference type="Pfam" id="PF18019">
    <property type="entry name" value="Cas3_HD"/>
    <property type="match status" value="1"/>
</dbReference>
<evidence type="ECO:0000256" key="1">
    <source>
        <dbReference type="ARBA" id="ARBA00006847"/>
    </source>
</evidence>
<evidence type="ECO:0000256" key="3">
    <source>
        <dbReference type="ARBA" id="ARBA00022722"/>
    </source>
</evidence>
<dbReference type="CDD" id="cd09641">
    <property type="entry name" value="Cas3''_I"/>
    <property type="match status" value="1"/>
</dbReference>
<keyword evidence="13" id="KW-1185">Reference proteome</keyword>
<dbReference type="InterPro" id="IPR054712">
    <property type="entry name" value="Cas3-like_dom"/>
</dbReference>
<evidence type="ECO:0000256" key="4">
    <source>
        <dbReference type="ARBA" id="ARBA00022723"/>
    </source>
</evidence>
<keyword evidence="8" id="KW-0067">ATP-binding</keyword>
<evidence type="ECO:0000256" key="6">
    <source>
        <dbReference type="ARBA" id="ARBA00022801"/>
    </source>
</evidence>
<dbReference type="Pfam" id="PF00270">
    <property type="entry name" value="DEAD"/>
    <property type="match status" value="1"/>
</dbReference>
<dbReference type="NCBIfam" id="TIGR01596">
    <property type="entry name" value="cas3_HD"/>
    <property type="match status" value="1"/>
</dbReference>
<dbReference type="RefSeq" id="WP_263594707.1">
    <property type="nucleotide sequence ID" value="NZ_CP107020.1"/>
</dbReference>
<dbReference type="Pfam" id="PF22590">
    <property type="entry name" value="Cas3-like_C_2"/>
    <property type="match status" value="1"/>
</dbReference>